<comment type="caution">
    <text evidence="2">The sequence shown here is derived from an EMBL/GenBank/DDBJ whole genome shotgun (WGS) entry which is preliminary data.</text>
</comment>
<keyword evidence="2" id="KW-0378">Hydrolase</keyword>
<name>A0AAN7B9G9_9PEZI</name>
<keyword evidence="2" id="KW-0645">Protease</keyword>
<organism evidence="2 3">
    <name type="scientific">Rhypophila decipiens</name>
    <dbReference type="NCBI Taxonomy" id="261697"/>
    <lineage>
        <taxon>Eukaryota</taxon>
        <taxon>Fungi</taxon>
        <taxon>Dikarya</taxon>
        <taxon>Ascomycota</taxon>
        <taxon>Pezizomycotina</taxon>
        <taxon>Sordariomycetes</taxon>
        <taxon>Sordariomycetidae</taxon>
        <taxon>Sordariales</taxon>
        <taxon>Naviculisporaceae</taxon>
        <taxon>Rhypophila</taxon>
    </lineage>
</organism>
<reference evidence="2" key="1">
    <citation type="journal article" date="2023" name="Mol. Phylogenet. Evol.">
        <title>Genome-scale phylogeny and comparative genomics of the fungal order Sordariales.</title>
        <authorList>
            <person name="Hensen N."/>
            <person name="Bonometti L."/>
            <person name="Westerberg I."/>
            <person name="Brannstrom I.O."/>
            <person name="Guillou S."/>
            <person name="Cros-Aarteil S."/>
            <person name="Calhoun S."/>
            <person name="Haridas S."/>
            <person name="Kuo A."/>
            <person name="Mondo S."/>
            <person name="Pangilinan J."/>
            <person name="Riley R."/>
            <person name="LaButti K."/>
            <person name="Andreopoulos B."/>
            <person name="Lipzen A."/>
            <person name="Chen C."/>
            <person name="Yan M."/>
            <person name="Daum C."/>
            <person name="Ng V."/>
            <person name="Clum A."/>
            <person name="Steindorff A."/>
            <person name="Ohm R.A."/>
            <person name="Martin F."/>
            <person name="Silar P."/>
            <person name="Natvig D.O."/>
            <person name="Lalanne C."/>
            <person name="Gautier V."/>
            <person name="Ament-Velasquez S.L."/>
            <person name="Kruys A."/>
            <person name="Hutchinson M.I."/>
            <person name="Powell A.J."/>
            <person name="Barry K."/>
            <person name="Miller A.N."/>
            <person name="Grigoriev I.V."/>
            <person name="Debuchy R."/>
            <person name="Gladieux P."/>
            <person name="Hiltunen Thoren M."/>
            <person name="Johannesson H."/>
        </authorList>
    </citation>
    <scope>NUCLEOTIDE SEQUENCE</scope>
    <source>
        <strain evidence="2">PSN293</strain>
    </source>
</reference>
<keyword evidence="2" id="KW-0482">Metalloprotease</keyword>
<accession>A0AAN7B9G9</accession>
<reference evidence="2" key="2">
    <citation type="submission" date="2023-05" db="EMBL/GenBank/DDBJ databases">
        <authorList>
            <consortium name="Lawrence Berkeley National Laboratory"/>
            <person name="Steindorff A."/>
            <person name="Hensen N."/>
            <person name="Bonometti L."/>
            <person name="Westerberg I."/>
            <person name="Brannstrom I.O."/>
            <person name="Guillou S."/>
            <person name="Cros-Aarteil S."/>
            <person name="Calhoun S."/>
            <person name="Haridas S."/>
            <person name="Kuo A."/>
            <person name="Mondo S."/>
            <person name="Pangilinan J."/>
            <person name="Riley R."/>
            <person name="Labutti K."/>
            <person name="Andreopoulos B."/>
            <person name="Lipzen A."/>
            <person name="Chen C."/>
            <person name="Yanf M."/>
            <person name="Daum C."/>
            <person name="Ng V."/>
            <person name="Clum A."/>
            <person name="Ohm R."/>
            <person name="Martin F."/>
            <person name="Silar P."/>
            <person name="Natvig D."/>
            <person name="Lalanne C."/>
            <person name="Gautier V."/>
            <person name="Ament-Velasquez S.L."/>
            <person name="Kruys A."/>
            <person name="Hutchinson M.I."/>
            <person name="Powell A.J."/>
            <person name="Barry K."/>
            <person name="Miller A.N."/>
            <person name="Grigoriev I.V."/>
            <person name="Debuchy R."/>
            <person name="Gladieux P."/>
            <person name="Thoren M.H."/>
            <person name="Johannesson H."/>
        </authorList>
    </citation>
    <scope>NUCLEOTIDE SEQUENCE</scope>
    <source>
        <strain evidence="2">PSN293</strain>
    </source>
</reference>
<gene>
    <name evidence="2" type="ORF">QBC37DRAFT_139061</name>
</gene>
<dbReference type="GO" id="GO:0006508">
    <property type="term" value="P:proteolysis"/>
    <property type="evidence" value="ECO:0007669"/>
    <property type="project" value="InterPro"/>
</dbReference>
<dbReference type="Proteomes" id="UP001301769">
    <property type="component" value="Unassembled WGS sequence"/>
</dbReference>
<dbReference type="AlphaFoldDB" id="A0AAN7B9G9"/>
<feature type="chain" id="PRO_5042966359" evidence="1">
    <location>
        <begin position="22"/>
        <end position="718"/>
    </location>
</feature>
<dbReference type="InterPro" id="IPR008757">
    <property type="entry name" value="Peptidase_M6-like_domain"/>
</dbReference>
<keyword evidence="3" id="KW-1185">Reference proteome</keyword>
<protein>
    <submittedName>
        <fullName evidence="2">M6 family metalloprotease domain-containing protein</fullName>
    </submittedName>
</protein>
<evidence type="ECO:0000313" key="2">
    <source>
        <dbReference type="EMBL" id="KAK4214987.1"/>
    </source>
</evidence>
<sequence length="718" mass="78300">MRLNTASVLAVGLLAVPTCHGIGQPIPGDPKMSPFDPIDRQEWINPDNMTARHFKRVPGTSYSDPNIRGSIRNFNIALIAVDYQDLPFVVTLPTNSTVFNNPQPAAGLPASGIPRDQVPKYYQDLLNYPNVTLNNNHTLHEYWMTDSFGKYGVDLTAFGPYRLPALSWQYGIDPNGFNPGACPKQPCGVDIRTDALKAWRAQVGNETAAAFELVFILSAGQDESSTWQEFGEMKFAGPQQVPPDFGPPAGLNSSLSNWASTRYVNWTSWAAAATIWPNAGGGSSTQAESSGMGTYAHELSHLLGIGDNYNNPYSSPARRAYSGPFSMLDRGSFNGAGGPHTRWKIPALEGGSMGSLHTLRDKLKIGLIHPRNVLNLSRDALAYSGVVIVPRIPARAVDPDTFNGSSHQYLGIRIDLGPRGDLSWRCNISTDPLCDGGGYQYYDIEVVDRMGPDSFCPDHGVMISKTKTRDSPQPFQWVIDANPQDINMVDFVRPGGQEKAMITIGDYRQLSDALFHAGTNSGSQFEYIDEANRLHIYIVDVERDTMGILSYTIAVRSLDDHLSLLRKSQSEVYLGQYGEEDERVVDNDGGAHRWGTPCWFELKHKGKVTDGGVNATHPGNDVTPFLKGDVYRLSASVSDKGWKVAVPNELVVADEGETVMVYVAAGVDKEKSSVPEAAFFAVVTLTATSESDPTDVDTAQCVVGKDYSLGEPSLLPLP</sequence>
<dbReference type="EMBL" id="MU858085">
    <property type="protein sequence ID" value="KAK4214987.1"/>
    <property type="molecule type" value="Genomic_DNA"/>
</dbReference>
<dbReference type="NCBIfam" id="TIGR03296">
    <property type="entry name" value="M6dom_TIGR03296"/>
    <property type="match status" value="1"/>
</dbReference>
<feature type="signal peptide" evidence="1">
    <location>
        <begin position="1"/>
        <end position="21"/>
    </location>
</feature>
<keyword evidence="1" id="KW-0732">Signal</keyword>
<dbReference type="SUPFAM" id="SSF55486">
    <property type="entry name" value="Metalloproteases ('zincins'), catalytic domain"/>
    <property type="match status" value="1"/>
</dbReference>
<evidence type="ECO:0000256" key="1">
    <source>
        <dbReference type="SAM" id="SignalP"/>
    </source>
</evidence>
<evidence type="ECO:0000313" key="3">
    <source>
        <dbReference type="Proteomes" id="UP001301769"/>
    </source>
</evidence>
<proteinExistence type="predicted"/>
<dbReference type="GO" id="GO:0008237">
    <property type="term" value="F:metallopeptidase activity"/>
    <property type="evidence" value="ECO:0007669"/>
    <property type="project" value="UniProtKB-KW"/>
</dbReference>